<name>A0A1E2V8S1_9GAMM</name>
<dbReference type="STRING" id="197479.BFW38_06455"/>
<comment type="caution">
    <text evidence="1">The sequence shown here is derived from an EMBL/GenBank/DDBJ whole genome shotgun (WGS) entry which is preliminary data.</text>
</comment>
<dbReference type="OrthoDB" id="6174179at2"/>
<organism evidence="1 2">
    <name type="scientific">Terasakiispira papahanaumokuakeensis</name>
    <dbReference type="NCBI Taxonomy" id="197479"/>
    <lineage>
        <taxon>Bacteria</taxon>
        <taxon>Pseudomonadati</taxon>
        <taxon>Pseudomonadota</taxon>
        <taxon>Gammaproteobacteria</taxon>
        <taxon>Oceanospirillales</taxon>
        <taxon>Terasakiispira</taxon>
    </lineage>
</organism>
<dbReference type="Proteomes" id="UP000094291">
    <property type="component" value="Unassembled WGS sequence"/>
</dbReference>
<reference evidence="1 2" key="1">
    <citation type="submission" date="2016-08" db="EMBL/GenBank/DDBJ databases">
        <authorList>
            <person name="Seilhamer J.J."/>
        </authorList>
    </citation>
    <scope>NUCLEOTIDE SEQUENCE [LARGE SCALE GENOMIC DNA]</scope>
    <source>
        <strain evidence="1 2">PH27A</strain>
    </source>
</reference>
<accession>A0A1E2V8S1</accession>
<evidence type="ECO:0000313" key="2">
    <source>
        <dbReference type="Proteomes" id="UP000094291"/>
    </source>
</evidence>
<dbReference type="AlphaFoldDB" id="A0A1E2V8S1"/>
<dbReference type="RefSeq" id="WP_068997652.1">
    <property type="nucleotide sequence ID" value="NZ_MDTQ01000001.1"/>
</dbReference>
<proteinExistence type="predicted"/>
<dbReference type="EMBL" id="MDTQ01000001">
    <property type="protein sequence ID" value="ODC03236.1"/>
    <property type="molecule type" value="Genomic_DNA"/>
</dbReference>
<protein>
    <submittedName>
        <fullName evidence="1">Uncharacterized protein</fullName>
    </submittedName>
</protein>
<keyword evidence="2" id="KW-1185">Reference proteome</keyword>
<sequence>MFVLNTHRTYKQPVAVTTYDENGREQTGKFTATFKVLPHDQARESGDARLLDLVLVDVEDIQVADESGQPLTGDALLDALKNDPAASSALIASYNDSIVKKNRSKTF</sequence>
<gene>
    <name evidence="1" type="ORF">BFW38_06455</name>
</gene>
<evidence type="ECO:0000313" key="1">
    <source>
        <dbReference type="EMBL" id="ODC03236.1"/>
    </source>
</evidence>